<dbReference type="Proteomes" id="UP001432312">
    <property type="component" value="Chromosome"/>
</dbReference>
<dbReference type="Pfam" id="PF14028">
    <property type="entry name" value="Lant_dehydr_C"/>
    <property type="match status" value="1"/>
</dbReference>
<feature type="domain" description="Thiopeptide-type bacteriocin biosynthesis" evidence="1">
    <location>
        <begin position="10"/>
        <end position="284"/>
    </location>
</feature>
<sequence>MKDPLLQADWWYARLYPGGLDHLDQAVVRCLPPLVDLAQELGADRWFFIQYTDWKGPHLRLRIHGERDTVDRLHRRLPRIALDLEVLARESVPSRGALVPFESGPFSGCHAGVATALYEPEEGKYGGPLGTELAEEVFQHSSDLALWAANLQRHPDRAALATLLLRASAAALQEHVTGTDTAWFWERHLAWWTHDGGRGAAELRTRLRTCAATDEPGIRSRVAELAHDPEVRVRLRAWTEVLSAYLGRAAAGQVPYSAGHLVFHQAHMMCNRLGVLPREEALLGILAAEEPGFT</sequence>
<accession>A0ABZ1QK81</accession>
<organism evidence="2 3">
    <name type="scientific">Streptomyces erythrochromogenes</name>
    <dbReference type="NCBI Taxonomy" id="285574"/>
    <lineage>
        <taxon>Bacteria</taxon>
        <taxon>Bacillati</taxon>
        <taxon>Actinomycetota</taxon>
        <taxon>Actinomycetes</taxon>
        <taxon>Kitasatosporales</taxon>
        <taxon>Streptomycetaceae</taxon>
        <taxon>Streptomyces</taxon>
    </lineage>
</organism>
<evidence type="ECO:0000313" key="3">
    <source>
        <dbReference type="Proteomes" id="UP001432312"/>
    </source>
</evidence>
<dbReference type="InterPro" id="IPR023809">
    <property type="entry name" value="Thiopep_bacteriocin_synth_dom"/>
</dbReference>
<reference evidence="2" key="1">
    <citation type="submission" date="2022-10" db="EMBL/GenBank/DDBJ databases">
        <title>The complete genomes of actinobacterial strains from the NBC collection.</title>
        <authorList>
            <person name="Joergensen T.S."/>
            <person name="Alvarez Arevalo M."/>
            <person name="Sterndorff E.B."/>
            <person name="Faurdal D."/>
            <person name="Vuksanovic O."/>
            <person name="Mourched A.-S."/>
            <person name="Charusanti P."/>
            <person name="Shaw S."/>
            <person name="Blin K."/>
            <person name="Weber T."/>
        </authorList>
    </citation>
    <scope>NUCLEOTIDE SEQUENCE</scope>
    <source>
        <strain evidence="2">NBC_00303</strain>
    </source>
</reference>
<keyword evidence="3" id="KW-1185">Reference proteome</keyword>
<proteinExistence type="predicted"/>
<dbReference type="NCBIfam" id="TIGR03891">
    <property type="entry name" value="thiopep_ocin"/>
    <property type="match status" value="1"/>
</dbReference>
<evidence type="ECO:0000259" key="1">
    <source>
        <dbReference type="Pfam" id="PF14028"/>
    </source>
</evidence>
<gene>
    <name evidence="2" type="ORF">OHA91_33860</name>
</gene>
<protein>
    <submittedName>
        <fullName evidence="2">Thiopeptide-type bacteriocin biosynthesis protein</fullName>
    </submittedName>
</protein>
<dbReference type="GeneID" id="95501141"/>
<dbReference type="EMBL" id="CP108036">
    <property type="protein sequence ID" value="WUN83066.1"/>
    <property type="molecule type" value="Genomic_DNA"/>
</dbReference>
<evidence type="ECO:0000313" key="2">
    <source>
        <dbReference type="EMBL" id="WUN83066.1"/>
    </source>
</evidence>
<name>A0ABZ1QK81_9ACTN</name>
<dbReference type="RefSeq" id="WP_328740615.1">
    <property type="nucleotide sequence ID" value="NZ_CP108036.1"/>
</dbReference>